<dbReference type="AlphaFoldDB" id="J9F4J5"/>
<protein>
    <submittedName>
        <fullName evidence="1">Uncharacterized protein</fullName>
    </submittedName>
</protein>
<accession>J9F4J5</accession>
<organism evidence="1">
    <name type="scientific">gut metagenome</name>
    <dbReference type="NCBI Taxonomy" id="749906"/>
    <lineage>
        <taxon>unclassified sequences</taxon>
        <taxon>metagenomes</taxon>
        <taxon>organismal metagenomes</taxon>
    </lineage>
</organism>
<feature type="non-terminal residue" evidence="1">
    <location>
        <position position="1"/>
    </location>
</feature>
<dbReference type="EMBL" id="AMCI01009238">
    <property type="protein sequence ID" value="EJW89821.1"/>
    <property type="molecule type" value="Genomic_DNA"/>
</dbReference>
<sequence>DRKEKMLYKGSVYELTLEWDRESLRKCFCGMPPFYAYILKDGENFAVIDCYSNGDSFSVVAFHQLFDEPEWIVHCLHTDINTLPLLTLLEHLPI</sequence>
<reference evidence="1" key="1">
    <citation type="journal article" date="2012" name="PLoS ONE">
        <title>Gene sets for utilization of primary and secondary nutrition supplies in the distal gut of endangered iberian lynx.</title>
        <authorList>
            <person name="Alcaide M."/>
            <person name="Messina E."/>
            <person name="Richter M."/>
            <person name="Bargiela R."/>
            <person name="Peplies J."/>
            <person name="Huws S.A."/>
            <person name="Newbold C.J."/>
            <person name="Golyshin P.N."/>
            <person name="Simon M.A."/>
            <person name="Lopez G."/>
            <person name="Yakimov M.M."/>
            <person name="Ferrer M."/>
        </authorList>
    </citation>
    <scope>NUCLEOTIDE SEQUENCE</scope>
</reference>
<proteinExistence type="predicted"/>
<gene>
    <name evidence="1" type="ORF">EVA_22072</name>
</gene>
<comment type="caution">
    <text evidence="1">The sequence shown here is derived from an EMBL/GenBank/DDBJ whole genome shotgun (WGS) entry which is preliminary data.</text>
</comment>
<evidence type="ECO:0000313" key="1">
    <source>
        <dbReference type="EMBL" id="EJW89821.1"/>
    </source>
</evidence>
<name>J9F4J5_9ZZZZ</name>